<feature type="domain" description="HTH iclR-type" evidence="4">
    <location>
        <begin position="9"/>
        <end position="69"/>
    </location>
</feature>
<name>A0ABN1NAP1_9PSEU</name>
<keyword evidence="3" id="KW-0804">Transcription</keyword>
<dbReference type="RefSeq" id="WP_343945648.1">
    <property type="nucleotide sequence ID" value="NZ_BAAAHP010000219.1"/>
</dbReference>
<dbReference type="Pfam" id="PF01614">
    <property type="entry name" value="IclR_C"/>
    <property type="match status" value="1"/>
</dbReference>
<evidence type="ECO:0000259" key="4">
    <source>
        <dbReference type="PROSITE" id="PS51077"/>
    </source>
</evidence>
<dbReference type="InterPro" id="IPR036388">
    <property type="entry name" value="WH-like_DNA-bd_sf"/>
</dbReference>
<dbReference type="Pfam" id="PF09339">
    <property type="entry name" value="HTH_IclR"/>
    <property type="match status" value="1"/>
</dbReference>
<proteinExistence type="predicted"/>
<feature type="domain" description="IclR-ED" evidence="5">
    <location>
        <begin position="69"/>
        <end position="244"/>
    </location>
</feature>
<sequence>MKNKPAYGIESVDHALRLATLLQQEGPLRVTDAAARLGVARSTAHRLLAMLVYRDFAEQDDDRRYVAGPLLRRPPAPEPVAVLRRVALPHLQALTAHTNETSNLVVVVGSEVRFVASVECAQVLRVGDREGRVLPAHLASGGRAVLATLPDADVREVCRSADPPVGDVDAVLRGLRAVRRHGVAVNDQATEVGVTAIGCVVPGSAVPAAVSLAMPTARYRRARLLEWGGLLAATAERIARDLPQA</sequence>
<organism evidence="6 7">
    <name type="scientific">Pseudonocardia zijingensis</name>
    <dbReference type="NCBI Taxonomy" id="153376"/>
    <lineage>
        <taxon>Bacteria</taxon>
        <taxon>Bacillati</taxon>
        <taxon>Actinomycetota</taxon>
        <taxon>Actinomycetes</taxon>
        <taxon>Pseudonocardiales</taxon>
        <taxon>Pseudonocardiaceae</taxon>
        <taxon>Pseudonocardia</taxon>
    </lineage>
</organism>
<protein>
    <submittedName>
        <fullName evidence="6">IclR family transcriptional regulator</fullName>
    </submittedName>
</protein>
<dbReference type="PANTHER" id="PTHR30136">
    <property type="entry name" value="HELIX-TURN-HELIX TRANSCRIPTIONAL REGULATOR, ICLR FAMILY"/>
    <property type="match status" value="1"/>
</dbReference>
<dbReference type="PROSITE" id="PS51078">
    <property type="entry name" value="ICLR_ED"/>
    <property type="match status" value="1"/>
</dbReference>
<dbReference type="InterPro" id="IPR005471">
    <property type="entry name" value="Tscrpt_reg_IclR_N"/>
</dbReference>
<dbReference type="SMART" id="SM00346">
    <property type="entry name" value="HTH_ICLR"/>
    <property type="match status" value="1"/>
</dbReference>
<dbReference type="Proteomes" id="UP001499967">
    <property type="component" value="Unassembled WGS sequence"/>
</dbReference>
<dbReference type="InterPro" id="IPR014757">
    <property type="entry name" value="Tscrpt_reg_IclR_C"/>
</dbReference>
<evidence type="ECO:0000256" key="3">
    <source>
        <dbReference type="ARBA" id="ARBA00023163"/>
    </source>
</evidence>
<evidence type="ECO:0000313" key="6">
    <source>
        <dbReference type="EMBL" id="GAA0900310.1"/>
    </source>
</evidence>
<dbReference type="InterPro" id="IPR050707">
    <property type="entry name" value="HTH_MetabolicPath_Reg"/>
</dbReference>
<dbReference type="EMBL" id="BAAAHP010000219">
    <property type="protein sequence ID" value="GAA0900310.1"/>
    <property type="molecule type" value="Genomic_DNA"/>
</dbReference>
<keyword evidence="7" id="KW-1185">Reference proteome</keyword>
<dbReference type="PROSITE" id="PS51077">
    <property type="entry name" value="HTH_ICLR"/>
    <property type="match status" value="1"/>
</dbReference>
<evidence type="ECO:0000256" key="2">
    <source>
        <dbReference type="ARBA" id="ARBA00023125"/>
    </source>
</evidence>
<dbReference type="InterPro" id="IPR036390">
    <property type="entry name" value="WH_DNA-bd_sf"/>
</dbReference>
<evidence type="ECO:0000313" key="7">
    <source>
        <dbReference type="Proteomes" id="UP001499967"/>
    </source>
</evidence>
<keyword evidence="1" id="KW-0805">Transcription regulation</keyword>
<dbReference type="InterPro" id="IPR029016">
    <property type="entry name" value="GAF-like_dom_sf"/>
</dbReference>
<accession>A0ABN1NAP1</accession>
<evidence type="ECO:0000259" key="5">
    <source>
        <dbReference type="PROSITE" id="PS51078"/>
    </source>
</evidence>
<gene>
    <name evidence="6" type="ORF">GCM10009559_66090</name>
</gene>
<keyword evidence="2" id="KW-0238">DNA-binding</keyword>
<reference evidence="6 7" key="1">
    <citation type="journal article" date="2019" name="Int. J. Syst. Evol. Microbiol.">
        <title>The Global Catalogue of Microorganisms (GCM) 10K type strain sequencing project: providing services to taxonomists for standard genome sequencing and annotation.</title>
        <authorList>
            <consortium name="The Broad Institute Genomics Platform"/>
            <consortium name="The Broad Institute Genome Sequencing Center for Infectious Disease"/>
            <person name="Wu L."/>
            <person name="Ma J."/>
        </authorList>
    </citation>
    <scope>NUCLEOTIDE SEQUENCE [LARGE SCALE GENOMIC DNA]</scope>
    <source>
        <strain evidence="6 7">JCM 11117</strain>
    </source>
</reference>
<dbReference type="Gene3D" id="1.10.10.10">
    <property type="entry name" value="Winged helix-like DNA-binding domain superfamily/Winged helix DNA-binding domain"/>
    <property type="match status" value="1"/>
</dbReference>
<evidence type="ECO:0000256" key="1">
    <source>
        <dbReference type="ARBA" id="ARBA00023015"/>
    </source>
</evidence>
<comment type="caution">
    <text evidence="6">The sequence shown here is derived from an EMBL/GenBank/DDBJ whole genome shotgun (WGS) entry which is preliminary data.</text>
</comment>
<dbReference type="PANTHER" id="PTHR30136:SF24">
    <property type="entry name" value="HTH-TYPE TRANSCRIPTIONAL REPRESSOR ALLR"/>
    <property type="match status" value="1"/>
</dbReference>
<dbReference type="Gene3D" id="3.30.450.40">
    <property type="match status" value="1"/>
</dbReference>
<dbReference type="SUPFAM" id="SSF46785">
    <property type="entry name" value="Winged helix' DNA-binding domain"/>
    <property type="match status" value="1"/>
</dbReference>
<dbReference type="SUPFAM" id="SSF55781">
    <property type="entry name" value="GAF domain-like"/>
    <property type="match status" value="1"/>
</dbReference>